<name>A0A452GZ35_9SAUR</name>
<keyword evidence="5 12" id="KW-0812">Transmembrane</keyword>
<feature type="region of interest" description="Disordered" evidence="11">
    <location>
        <begin position="259"/>
        <end position="287"/>
    </location>
</feature>
<keyword evidence="7 12" id="KW-0472">Membrane</keyword>
<keyword evidence="9" id="KW-0966">Cell projection</keyword>
<organism evidence="13 14">
    <name type="scientific">Gopherus agassizii</name>
    <name type="common">Agassiz's desert tortoise</name>
    <dbReference type="NCBI Taxonomy" id="38772"/>
    <lineage>
        <taxon>Eukaryota</taxon>
        <taxon>Metazoa</taxon>
        <taxon>Chordata</taxon>
        <taxon>Craniata</taxon>
        <taxon>Vertebrata</taxon>
        <taxon>Euteleostomi</taxon>
        <taxon>Archelosauria</taxon>
        <taxon>Testudinata</taxon>
        <taxon>Testudines</taxon>
        <taxon>Cryptodira</taxon>
        <taxon>Durocryptodira</taxon>
        <taxon>Testudinoidea</taxon>
        <taxon>Testudinidae</taxon>
        <taxon>Gopherus</taxon>
    </lineage>
</organism>
<keyword evidence="4" id="KW-0963">Cytoplasm</keyword>
<keyword evidence="10" id="KW-0175">Coiled coil</keyword>
<evidence type="ECO:0000256" key="1">
    <source>
        <dbReference type="ARBA" id="ARBA00004120"/>
    </source>
</evidence>
<dbReference type="GO" id="GO:0098797">
    <property type="term" value="C:plasma membrane protein complex"/>
    <property type="evidence" value="ECO:0007669"/>
    <property type="project" value="TreeGrafter"/>
</dbReference>
<evidence type="ECO:0000256" key="10">
    <source>
        <dbReference type="SAM" id="Coils"/>
    </source>
</evidence>
<feature type="compositionally biased region" description="Basic residues" evidence="11">
    <location>
        <begin position="1115"/>
        <end position="1124"/>
    </location>
</feature>
<protein>
    <submittedName>
        <fullName evidence="13">Uncharacterized protein</fullName>
    </submittedName>
</protein>
<feature type="compositionally biased region" description="Polar residues" evidence="11">
    <location>
        <begin position="1105"/>
        <end position="1114"/>
    </location>
</feature>
<accession>A0A452GZ35</accession>
<keyword evidence="14" id="KW-1185">Reference proteome</keyword>
<dbReference type="Ensembl" id="ENSGAGT00000008594.1">
    <property type="protein sequence ID" value="ENSGAGP00000007439.1"/>
    <property type="gene ID" value="ENSGAGG00000005967.1"/>
</dbReference>
<feature type="region of interest" description="Disordered" evidence="11">
    <location>
        <begin position="1"/>
        <end position="67"/>
    </location>
</feature>
<reference evidence="13" key="2">
    <citation type="submission" date="2025-05" db="UniProtKB">
        <authorList>
            <consortium name="Ensembl"/>
        </authorList>
    </citation>
    <scope>IDENTIFICATION</scope>
</reference>
<evidence type="ECO:0000313" key="13">
    <source>
        <dbReference type="Ensembl" id="ENSGAGP00000007439.1"/>
    </source>
</evidence>
<evidence type="ECO:0000256" key="4">
    <source>
        <dbReference type="ARBA" id="ARBA00022490"/>
    </source>
</evidence>
<evidence type="ECO:0000256" key="2">
    <source>
        <dbReference type="ARBA" id="ARBA00004162"/>
    </source>
</evidence>
<feature type="region of interest" description="Disordered" evidence="11">
    <location>
        <begin position="99"/>
        <end position="140"/>
    </location>
</feature>
<feature type="region of interest" description="Disordered" evidence="11">
    <location>
        <begin position="1104"/>
        <end position="1136"/>
    </location>
</feature>
<evidence type="ECO:0000256" key="9">
    <source>
        <dbReference type="ARBA" id="ARBA00023273"/>
    </source>
</evidence>
<dbReference type="STRING" id="38772.ENSGAGP00000007439"/>
<dbReference type="Ensembl" id="ENSGAGT00000008598.1">
    <property type="protein sequence ID" value="ENSGAGP00000007443.1"/>
    <property type="gene ID" value="ENSGAGG00000005967.1"/>
</dbReference>
<dbReference type="Proteomes" id="UP000291020">
    <property type="component" value="Unassembled WGS sequence"/>
</dbReference>
<evidence type="ECO:0000256" key="3">
    <source>
        <dbReference type="ARBA" id="ARBA00022475"/>
    </source>
</evidence>
<keyword evidence="8" id="KW-0206">Cytoskeleton</keyword>
<dbReference type="GO" id="GO:0060170">
    <property type="term" value="C:ciliary membrane"/>
    <property type="evidence" value="ECO:0007669"/>
    <property type="project" value="TreeGrafter"/>
</dbReference>
<dbReference type="PANTHER" id="PTHR16795:SF13">
    <property type="entry name" value="EVC COMPLEX MEMBER EVC"/>
    <property type="match status" value="1"/>
</dbReference>
<sequence length="1136" mass="128689">MLAGARGVRCRGGPGREQQQQHLHEVTGCQQSPRRGAEPPWSRCSHETGAGGAAGAGAPSGARLPLPSYWPGESFFPAWGPAQTRPSCRGAEPQICRARLQPRSLSSRPERGWGPLPSGDSPSPKALGGLPAPQPRTSACRERAEMPWAPHTGAALGPSPGPLPRPKPPPRVLTAGSFMASAAGGAPPGPCRGEIGLQFWVEALQLVPGLLALAVLLGVALGVGAALLLCFYVIGPLLQNKKDDSQRLLESFHSDVHGHLDENVPLPRKKKTETQLSEEEMGLEGNESSLNSNITAFALKAKVVYPINQKFRPLADGSSNPSLHENPKQAVLPNQIMETSTSSSLGSLSHGGKEDCSSCTTIHSATSDDRFQDRAFLKVTCFPEVLTCESFDVKLCLYSLLLKELLLLDTELRREKQVIFIQVLRTYLSDFYLKKKITEELYQKIILTQETDLEELQKQLTSRLLSTEMSGARNSEYQTLEDLERKEREYSEHIIDNMEAFWKQADKAEQFLLNQSNCSSAKRGKMMMYLTERMIAVEGLLSQSQDLQAMDIQERIFNWELMVKMVDFLKTKIQEESKCRLDAVAGILDQLTIKSNLSLSQKEELLTGLHKAFLEQVAHCNNECVQQGKDLIVKLLACRTRKIREIKQAQKDEQGDLLSKTQKIGELDEFLKACHEMLEKQRQTLHDLEEEDDCQSTEAIAELHQELCSGTSNALDELVQELFLQTLPTKTGLSLRECELLKEECQENLILQLEKWDSCRQKQWKLFQEQLQQEKQLWTKEYALSAVMQKHLSEKHEKIIQGVLSRLGGLSEESAKYILQKHRLLLCSVLRRLAVRNVAMATLTHMKMSQKKSLLQELREQHTLQKSSSHCQDEHQWQLQNAMESHILEEEEKLEEETQQTRLEFHQQLVAEIQEALQLVQQHMEQVIGQALLQHARQEAAKQSSDDGEDFKERLIEAAVESVYVTSNGVNRLVQCYYQQIEKIMDGHENRKLQQLKSFQAERTENNRLRKKQEENEQTLKEEMNQGIRNTSSAVHQRMLLQQQKFLAQFDVQQQVRLDSLKQKILVLHHLETQLENQLKQAEQDFITELAALARVPLTVRKQPLNRSVQSGKSQKTKRKNSHSWRKEDSGDFNEK</sequence>
<feature type="coiled-coil region" evidence="10">
    <location>
        <begin position="1002"/>
        <end position="1030"/>
    </location>
</feature>
<evidence type="ECO:0000313" key="14">
    <source>
        <dbReference type="Proteomes" id="UP000291020"/>
    </source>
</evidence>
<evidence type="ECO:0000256" key="6">
    <source>
        <dbReference type="ARBA" id="ARBA00022989"/>
    </source>
</evidence>
<dbReference type="AlphaFoldDB" id="A0A452GZ35"/>
<evidence type="ECO:0000256" key="11">
    <source>
        <dbReference type="SAM" id="MobiDB-lite"/>
    </source>
</evidence>
<proteinExistence type="predicted"/>
<feature type="transmembrane region" description="Helical" evidence="12">
    <location>
        <begin position="210"/>
        <end position="234"/>
    </location>
</feature>
<evidence type="ECO:0000256" key="5">
    <source>
        <dbReference type="ARBA" id="ARBA00022692"/>
    </source>
</evidence>
<evidence type="ECO:0000256" key="7">
    <source>
        <dbReference type="ARBA" id="ARBA00023136"/>
    </source>
</evidence>
<keyword evidence="3" id="KW-1003">Cell membrane</keyword>
<dbReference type="GO" id="GO:0007224">
    <property type="term" value="P:smoothened signaling pathway"/>
    <property type="evidence" value="ECO:0007669"/>
    <property type="project" value="InterPro"/>
</dbReference>
<evidence type="ECO:0000256" key="12">
    <source>
        <dbReference type="SAM" id="Phobius"/>
    </source>
</evidence>
<evidence type="ECO:0000256" key="8">
    <source>
        <dbReference type="ARBA" id="ARBA00023212"/>
    </source>
</evidence>
<feature type="compositionally biased region" description="Basic and acidic residues" evidence="11">
    <location>
        <begin position="1125"/>
        <end position="1136"/>
    </location>
</feature>
<keyword evidence="6 12" id="KW-1133">Transmembrane helix</keyword>
<feature type="coiled-coil region" evidence="10">
    <location>
        <begin position="880"/>
        <end position="926"/>
    </location>
</feature>
<dbReference type="PANTHER" id="PTHR16795">
    <property type="entry name" value="LIMBIN/ELLIS-VAN CREVELD PROTEIN"/>
    <property type="match status" value="1"/>
</dbReference>
<dbReference type="InterPro" id="IPR026501">
    <property type="entry name" value="Limbin/EVC"/>
</dbReference>
<reference evidence="14" key="1">
    <citation type="journal article" date="2017" name="PLoS ONE">
        <title>The Agassiz's desert tortoise genome provides a resource for the conservation of a threatened species.</title>
        <authorList>
            <person name="Tollis M."/>
            <person name="DeNardo D.F."/>
            <person name="Cornelius J.A."/>
            <person name="Dolby G.A."/>
            <person name="Edwards T."/>
            <person name="Henen B.T."/>
            <person name="Karl A.E."/>
            <person name="Murphy R.W."/>
            <person name="Kusumi K."/>
        </authorList>
    </citation>
    <scope>NUCLEOTIDE SEQUENCE [LARGE SCALE GENOMIC DNA]</scope>
</reference>
<comment type="subcellular location">
    <subcellularLocation>
        <location evidence="2">Cell membrane</location>
        <topology evidence="2">Single-pass membrane protein</topology>
    </subcellularLocation>
    <subcellularLocation>
        <location evidence="1">Cytoplasm</location>
        <location evidence="1">Cytoskeleton</location>
        <location evidence="1">Cilium basal body</location>
    </subcellularLocation>
</comment>